<name>A0A3A8JQ89_9BACT</name>
<dbReference type="EMBL" id="RAWE01000380">
    <property type="protein sequence ID" value="RKG93950.1"/>
    <property type="molecule type" value="Genomic_DNA"/>
</dbReference>
<accession>A0A3A8JQ89</accession>
<feature type="domain" description="JmjC" evidence="1">
    <location>
        <begin position="96"/>
        <end position="249"/>
    </location>
</feature>
<dbReference type="Pfam" id="PF08007">
    <property type="entry name" value="JmjC_2"/>
    <property type="match status" value="1"/>
</dbReference>
<dbReference type="OrthoDB" id="118524at2"/>
<dbReference type="PROSITE" id="PS51184">
    <property type="entry name" value="JMJC"/>
    <property type="match status" value="1"/>
</dbReference>
<evidence type="ECO:0000313" key="2">
    <source>
        <dbReference type="EMBL" id="RKG93950.1"/>
    </source>
</evidence>
<evidence type="ECO:0000259" key="1">
    <source>
        <dbReference type="PROSITE" id="PS51184"/>
    </source>
</evidence>
<sequence length="290" mass="32705">MKRIFESVGSPLQFDRESFRCRHTLLGHPALELENLAGVVQRLPSENVFFSSGLVPKDADFDRAHVDYRTGLSLKDTVENMMTSNSYIMLRAPEQDPSFHELYRALLSEVEDLMRAQGVGTTAVDPMLYLFIASPGSVTPFHLDRYSTLLMQFRGSKAVHISKAWDEQVVPAEDLEAFVARSGSKVNYRETFDQTATRYAFGPGDALHIPFVAPHYVKNGTDDVSVSLSIIFNTRETARHLRALRANHALRKRLGPLGYHPVPVNRFLPLDHMKSGMERVVRRARGLLHA</sequence>
<dbReference type="SUPFAM" id="SSF51197">
    <property type="entry name" value="Clavaminate synthase-like"/>
    <property type="match status" value="1"/>
</dbReference>
<keyword evidence="3" id="KW-1185">Reference proteome</keyword>
<dbReference type="Proteomes" id="UP000268313">
    <property type="component" value="Unassembled WGS sequence"/>
</dbReference>
<comment type="caution">
    <text evidence="2">The sequence shown here is derived from an EMBL/GenBank/DDBJ whole genome shotgun (WGS) entry which is preliminary data.</text>
</comment>
<reference evidence="3" key="1">
    <citation type="submission" date="2018-09" db="EMBL/GenBank/DDBJ databases">
        <authorList>
            <person name="Livingstone P.G."/>
            <person name="Whitworth D.E."/>
        </authorList>
    </citation>
    <scope>NUCLEOTIDE SEQUENCE [LARGE SCALE GENOMIC DNA]</scope>
    <source>
        <strain evidence="3">CA043D</strain>
    </source>
</reference>
<proteinExistence type="predicted"/>
<evidence type="ECO:0000313" key="3">
    <source>
        <dbReference type="Proteomes" id="UP000268313"/>
    </source>
</evidence>
<gene>
    <name evidence="2" type="ORF">D7X32_43330</name>
</gene>
<dbReference type="AlphaFoldDB" id="A0A3A8JQ89"/>
<dbReference type="InterPro" id="IPR003347">
    <property type="entry name" value="JmjC_dom"/>
</dbReference>
<dbReference type="Gene3D" id="2.60.120.650">
    <property type="entry name" value="Cupin"/>
    <property type="match status" value="1"/>
</dbReference>
<protein>
    <submittedName>
        <fullName evidence="2">Transcriptional regulator</fullName>
    </submittedName>
</protein>
<dbReference type="RefSeq" id="WP_120608328.1">
    <property type="nucleotide sequence ID" value="NZ_JABFJX010000532.1"/>
</dbReference>
<organism evidence="2 3">
    <name type="scientific">Corallococcus carmarthensis</name>
    <dbReference type="NCBI Taxonomy" id="2316728"/>
    <lineage>
        <taxon>Bacteria</taxon>
        <taxon>Pseudomonadati</taxon>
        <taxon>Myxococcota</taxon>
        <taxon>Myxococcia</taxon>
        <taxon>Myxococcales</taxon>
        <taxon>Cystobacterineae</taxon>
        <taxon>Myxococcaceae</taxon>
        <taxon>Corallococcus</taxon>
    </lineage>
</organism>